<proteinExistence type="predicted"/>
<gene>
    <name evidence="1" type="ORF">Pan44_28180</name>
</gene>
<evidence type="ECO:0000313" key="1">
    <source>
        <dbReference type="EMBL" id="QDT54780.1"/>
    </source>
</evidence>
<dbReference type="KEGG" id="ccos:Pan44_28180"/>
<evidence type="ECO:0000313" key="2">
    <source>
        <dbReference type="Proteomes" id="UP000315700"/>
    </source>
</evidence>
<dbReference type="AlphaFoldDB" id="A0A517SFC2"/>
<dbReference type="Proteomes" id="UP000315700">
    <property type="component" value="Chromosome"/>
</dbReference>
<protein>
    <submittedName>
        <fullName evidence="1">Uncharacterized protein</fullName>
    </submittedName>
</protein>
<sequence>MDTTSVEFRHAYKTGQEIAEAVGRMFPGALADHLIAALVTTRLSTQIDFGEVDDPDDLTIGAQADISPLCRALIPALGAIGVAVRFDDV</sequence>
<keyword evidence="2" id="KW-1185">Reference proteome</keyword>
<dbReference type="EMBL" id="CP036271">
    <property type="protein sequence ID" value="QDT54780.1"/>
    <property type="molecule type" value="Genomic_DNA"/>
</dbReference>
<reference evidence="1 2" key="1">
    <citation type="submission" date="2019-02" db="EMBL/GenBank/DDBJ databases">
        <title>Deep-cultivation of Planctomycetes and their phenomic and genomic characterization uncovers novel biology.</title>
        <authorList>
            <person name="Wiegand S."/>
            <person name="Jogler M."/>
            <person name="Boedeker C."/>
            <person name="Pinto D."/>
            <person name="Vollmers J."/>
            <person name="Rivas-Marin E."/>
            <person name="Kohn T."/>
            <person name="Peeters S.H."/>
            <person name="Heuer A."/>
            <person name="Rast P."/>
            <person name="Oberbeckmann S."/>
            <person name="Bunk B."/>
            <person name="Jeske O."/>
            <person name="Meyerdierks A."/>
            <person name="Storesund J.E."/>
            <person name="Kallscheuer N."/>
            <person name="Luecker S."/>
            <person name="Lage O.M."/>
            <person name="Pohl T."/>
            <person name="Merkel B.J."/>
            <person name="Hornburger P."/>
            <person name="Mueller R.-W."/>
            <person name="Bruemmer F."/>
            <person name="Labrenz M."/>
            <person name="Spormann A.M."/>
            <person name="Op den Camp H."/>
            <person name="Overmann J."/>
            <person name="Amann R."/>
            <person name="Jetten M.S.M."/>
            <person name="Mascher T."/>
            <person name="Medema M.H."/>
            <person name="Devos D.P."/>
            <person name="Kaster A.-K."/>
            <person name="Ovreas L."/>
            <person name="Rohde M."/>
            <person name="Galperin M.Y."/>
            <person name="Jogler C."/>
        </authorList>
    </citation>
    <scope>NUCLEOTIDE SEQUENCE [LARGE SCALE GENOMIC DNA]</scope>
    <source>
        <strain evidence="1 2">Pan44</strain>
    </source>
</reference>
<name>A0A517SFC2_9PLAN</name>
<dbReference type="InParanoid" id="A0A517SFC2"/>
<dbReference type="RefSeq" id="WP_145030610.1">
    <property type="nucleotide sequence ID" value="NZ_CP036271.1"/>
</dbReference>
<accession>A0A517SFC2</accession>
<organism evidence="1 2">
    <name type="scientific">Caulifigura coniformis</name>
    <dbReference type="NCBI Taxonomy" id="2527983"/>
    <lineage>
        <taxon>Bacteria</taxon>
        <taxon>Pseudomonadati</taxon>
        <taxon>Planctomycetota</taxon>
        <taxon>Planctomycetia</taxon>
        <taxon>Planctomycetales</taxon>
        <taxon>Planctomycetaceae</taxon>
        <taxon>Caulifigura</taxon>
    </lineage>
</organism>